<dbReference type="AlphaFoldDB" id="A0A0E9TWJ2"/>
<name>A0A0E9TWJ2_ANGAN</name>
<reference evidence="1" key="1">
    <citation type="submission" date="2014-11" db="EMBL/GenBank/DDBJ databases">
        <authorList>
            <person name="Amaro Gonzalez C."/>
        </authorList>
    </citation>
    <scope>NUCLEOTIDE SEQUENCE</scope>
</reference>
<dbReference type="EMBL" id="GBXM01051464">
    <property type="protein sequence ID" value="JAH57113.1"/>
    <property type="molecule type" value="Transcribed_RNA"/>
</dbReference>
<proteinExistence type="predicted"/>
<sequence length="22" mass="2414">MRKPGSYLSRMCLARSKVGLGC</sequence>
<evidence type="ECO:0000313" key="1">
    <source>
        <dbReference type="EMBL" id="JAH57113.1"/>
    </source>
</evidence>
<reference evidence="1" key="2">
    <citation type="journal article" date="2015" name="Fish Shellfish Immunol.">
        <title>Early steps in the European eel (Anguilla anguilla)-Vibrio vulnificus interaction in the gills: Role of the RtxA13 toxin.</title>
        <authorList>
            <person name="Callol A."/>
            <person name="Pajuelo D."/>
            <person name="Ebbesson L."/>
            <person name="Teles M."/>
            <person name="MacKenzie S."/>
            <person name="Amaro C."/>
        </authorList>
    </citation>
    <scope>NUCLEOTIDE SEQUENCE</scope>
</reference>
<accession>A0A0E9TWJ2</accession>
<organism evidence="1">
    <name type="scientific">Anguilla anguilla</name>
    <name type="common">European freshwater eel</name>
    <name type="synonym">Muraena anguilla</name>
    <dbReference type="NCBI Taxonomy" id="7936"/>
    <lineage>
        <taxon>Eukaryota</taxon>
        <taxon>Metazoa</taxon>
        <taxon>Chordata</taxon>
        <taxon>Craniata</taxon>
        <taxon>Vertebrata</taxon>
        <taxon>Euteleostomi</taxon>
        <taxon>Actinopterygii</taxon>
        <taxon>Neopterygii</taxon>
        <taxon>Teleostei</taxon>
        <taxon>Anguilliformes</taxon>
        <taxon>Anguillidae</taxon>
        <taxon>Anguilla</taxon>
    </lineage>
</organism>
<protein>
    <submittedName>
        <fullName evidence="1">Uncharacterized protein</fullName>
    </submittedName>
</protein>